<sequence length="212" mass="22102">MCIINGEVRVATLDCVAVVAHLLGAGNLGPLLSVVPHAGSDLNNSNHSDSIACANNSILEAVQRRLARRQLPQLDSQCRVVRGFSIGITAPSVGHHRNGHVFRSAGPLEASSEVVALTDLEDAGNVSHRKRAYFMSNSALHPNSASKGLRRRPSAGSNNRLPWDPQAGSAGSIASSSGVSSAASPRCLDSGSVERNLLGSTPTESHLLVGTF</sequence>
<accession>A0A183AJ91</accession>
<evidence type="ECO:0000313" key="4">
    <source>
        <dbReference type="WBParaSite" id="ECPE_0000704001-mRNA-1"/>
    </source>
</evidence>
<organism evidence="4">
    <name type="scientific">Echinostoma caproni</name>
    <dbReference type="NCBI Taxonomy" id="27848"/>
    <lineage>
        <taxon>Eukaryota</taxon>
        <taxon>Metazoa</taxon>
        <taxon>Spiralia</taxon>
        <taxon>Lophotrochozoa</taxon>
        <taxon>Platyhelminthes</taxon>
        <taxon>Trematoda</taxon>
        <taxon>Digenea</taxon>
        <taxon>Plagiorchiida</taxon>
        <taxon>Echinostomata</taxon>
        <taxon>Echinostomatoidea</taxon>
        <taxon>Echinostomatidae</taxon>
        <taxon>Echinostoma</taxon>
    </lineage>
</organism>
<dbReference type="WBParaSite" id="ECPE_0000704001-mRNA-1">
    <property type="protein sequence ID" value="ECPE_0000704001-mRNA-1"/>
    <property type="gene ID" value="ECPE_0000704001"/>
</dbReference>
<name>A0A183AJ91_9TREM</name>
<dbReference type="Gene3D" id="1.25.10.10">
    <property type="entry name" value="Leucine-rich Repeat Variant"/>
    <property type="match status" value="1"/>
</dbReference>
<feature type="region of interest" description="Disordered" evidence="1">
    <location>
        <begin position="142"/>
        <end position="187"/>
    </location>
</feature>
<dbReference type="EMBL" id="UZAN01044070">
    <property type="protein sequence ID" value="VDP79965.1"/>
    <property type="molecule type" value="Genomic_DNA"/>
</dbReference>
<evidence type="ECO:0000313" key="3">
    <source>
        <dbReference type="Proteomes" id="UP000272942"/>
    </source>
</evidence>
<proteinExistence type="predicted"/>
<feature type="compositionally biased region" description="Low complexity" evidence="1">
    <location>
        <begin position="167"/>
        <end position="184"/>
    </location>
</feature>
<evidence type="ECO:0000313" key="2">
    <source>
        <dbReference type="EMBL" id="VDP79965.1"/>
    </source>
</evidence>
<reference evidence="4" key="1">
    <citation type="submission" date="2016-06" db="UniProtKB">
        <authorList>
            <consortium name="WormBaseParasite"/>
        </authorList>
    </citation>
    <scope>IDENTIFICATION</scope>
</reference>
<dbReference type="AlphaFoldDB" id="A0A183AJ91"/>
<dbReference type="InterPro" id="IPR011989">
    <property type="entry name" value="ARM-like"/>
</dbReference>
<dbReference type="OrthoDB" id="10509121at2759"/>
<evidence type="ECO:0000256" key="1">
    <source>
        <dbReference type="SAM" id="MobiDB-lite"/>
    </source>
</evidence>
<gene>
    <name evidence="2" type="ORF">ECPE_LOCUS7026</name>
</gene>
<protein>
    <submittedName>
        <fullName evidence="2 4">Uncharacterized protein</fullName>
    </submittedName>
</protein>
<dbReference type="Proteomes" id="UP000272942">
    <property type="component" value="Unassembled WGS sequence"/>
</dbReference>
<reference evidence="2 3" key="2">
    <citation type="submission" date="2018-11" db="EMBL/GenBank/DDBJ databases">
        <authorList>
            <consortium name="Pathogen Informatics"/>
        </authorList>
    </citation>
    <scope>NUCLEOTIDE SEQUENCE [LARGE SCALE GENOMIC DNA]</scope>
    <source>
        <strain evidence="2 3">Egypt</strain>
    </source>
</reference>
<keyword evidence="3" id="KW-1185">Reference proteome</keyword>